<reference evidence="2 3" key="2">
    <citation type="journal article" date="2011" name="Stand. Genomic Sci.">
        <title>Complete genome sequence of Tsukamurella paurometabola type strain (no. 33).</title>
        <authorList>
            <person name="Munk A.C."/>
            <person name="Lapidus A."/>
            <person name="Lucas S."/>
            <person name="Nolan M."/>
            <person name="Tice H."/>
            <person name="Cheng J.F."/>
            <person name="Del Rio T.G."/>
            <person name="Goodwin L."/>
            <person name="Pitluck S."/>
            <person name="Liolios K."/>
            <person name="Huntemann M."/>
            <person name="Ivanova N."/>
            <person name="Mavromatis K."/>
            <person name="Mikhailova N."/>
            <person name="Pati A."/>
            <person name="Chen A."/>
            <person name="Palaniappan K."/>
            <person name="Tapia R."/>
            <person name="Han C."/>
            <person name="Land M."/>
            <person name="Hauser L."/>
            <person name="Chang Y.J."/>
            <person name="Jeffries C.D."/>
            <person name="Brettin T."/>
            <person name="Yasawong M."/>
            <person name="Brambilla E.M."/>
            <person name="Rohde M."/>
            <person name="Sikorski J."/>
            <person name="Goker M."/>
            <person name="Detter J.C."/>
            <person name="Woyke T."/>
            <person name="Bristow J."/>
            <person name="Eisen J.A."/>
            <person name="Markowitz V."/>
            <person name="Hugenholtz P."/>
            <person name="Kyrpides N.C."/>
            <person name="Klenk H.P."/>
        </authorList>
    </citation>
    <scope>NUCLEOTIDE SEQUENCE [LARGE SCALE GENOMIC DNA]</scope>
    <source>
        <strain evidence="3">ATCC 8368 / DSM 20162 / CCUG 35730 / CIP 100753 / JCM 10117 / KCTC 9821 / NBRC 16120 / NCIMB 702349 / NCTC 13040</strain>
    </source>
</reference>
<dbReference type="Proteomes" id="UP000001213">
    <property type="component" value="Chromosome"/>
</dbReference>
<dbReference type="AlphaFoldDB" id="D5UTQ9"/>
<dbReference type="InterPro" id="IPR010982">
    <property type="entry name" value="Lambda_DNA-bd_dom_sf"/>
</dbReference>
<dbReference type="Gene3D" id="3.30.450.180">
    <property type="match status" value="1"/>
</dbReference>
<dbReference type="HOGENOM" id="CLU_057862_1_0_11"/>
<dbReference type="STRING" id="521096.Tpau_0777"/>
<dbReference type="RefSeq" id="WP_013125454.1">
    <property type="nucleotide sequence ID" value="NC_014158.1"/>
</dbReference>
<dbReference type="eggNOG" id="COG1396">
    <property type="taxonomic scope" value="Bacteria"/>
</dbReference>
<dbReference type="KEGG" id="tpr:Tpau_0777"/>
<dbReference type="SUPFAM" id="SSF47413">
    <property type="entry name" value="lambda repressor-like DNA-binding domains"/>
    <property type="match status" value="1"/>
</dbReference>
<gene>
    <name evidence="2" type="ordered locus">Tpau_0777</name>
</gene>
<name>D5UTQ9_TSUPD</name>
<sequence>MEIAKEIKDFLTTRRARITPDVVGLPVSGRRRVPGLRREEVAMLAGVSAEYYIQIERGRVAGVSDEVLLAIARALRLDDVETDHFLALARAASSRPNRRPARPRAVVSPALQSILDSMVTVPAVVLAPNLDVVAGNALGLALYAPTGGPVGKWNVARFLFLDPKADHAFPTWNTAADDAVALLRGAAAADPNAKSLTALVGELSTASAEFRTKWAAHRIVAHRRGRKQFRHDEVGGLELAFEALDIAGSGGLTLYAFPPEPASPAADALRLLSSLVADRPATVLEHH</sequence>
<dbReference type="GO" id="GO:0003677">
    <property type="term" value="F:DNA binding"/>
    <property type="evidence" value="ECO:0007669"/>
    <property type="project" value="InterPro"/>
</dbReference>
<dbReference type="PANTHER" id="PTHR35010:SF2">
    <property type="entry name" value="BLL4672 PROTEIN"/>
    <property type="match status" value="1"/>
</dbReference>
<reference evidence="3" key="1">
    <citation type="submission" date="2010-03" db="EMBL/GenBank/DDBJ databases">
        <title>The complete chromosome of Tsukamurella paurometabola DSM 20162.</title>
        <authorList>
            <consortium name="US DOE Joint Genome Institute (JGI-PGF)"/>
            <person name="Lucas S."/>
            <person name="Copeland A."/>
            <person name="Lapidus A."/>
            <person name="Glavina del Rio T."/>
            <person name="Dalin E."/>
            <person name="Tice H."/>
            <person name="Bruce D."/>
            <person name="Goodwin L."/>
            <person name="Pitluck S."/>
            <person name="Kyrpides N."/>
            <person name="Mavromatis K."/>
            <person name="Ivanova N."/>
            <person name="Mikhailova N."/>
            <person name="Munk A.C."/>
            <person name="Brettin T."/>
            <person name="Detter J.C."/>
            <person name="Tapia R."/>
            <person name="Han C."/>
            <person name="Larimer F."/>
            <person name="Land M."/>
            <person name="Hauser L."/>
            <person name="Markowitz V."/>
            <person name="Cheng J.-F."/>
            <person name="Hugenholtz P."/>
            <person name="Woyke T."/>
            <person name="Wu D."/>
            <person name="Jando M."/>
            <person name="Brambilla E."/>
            <person name="Klenk H.-P."/>
            <person name="Eisen J.A."/>
        </authorList>
    </citation>
    <scope>NUCLEOTIDE SEQUENCE [LARGE SCALE GENOMIC DNA]</scope>
    <source>
        <strain evidence="3">ATCC 8368 / DSM 20162 / CCUG 35730 / CIP 100753 / JCM 10117 / KCTC 9821 / NBRC 16120 / NCIMB 702349 / NCTC 13040</strain>
    </source>
</reference>
<proteinExistence type="predicted"/>
<evidence type="ECO:0000313" key="3">
    <source>
        <dbReference type="Proteomes" id="UP000001213"/>
    </source>
</evidence>
<dbReference type="InterPro" id="IPR041413">
    <property type="entry name" value="MLTR_LBD"/>
</dbReference>
<dbReference type="Pfam" id="PF13560">
    <property type="entry name" value="HTH_31"/>
    <property type="match status" value="1"/>
</dbReference>
<feature type="domain" description="HTH cro/C1-type" evidence="1">
    <location>
        <begin position="35"/>
        <end position="80"/>
    </location>
</feature>
<dbReference type="PROSITE" id="PS50943">
    <property type="entry name" value="HTH_CROC1"/>
    <property type="match status" value="1"/>
</dbReference>
<dbReference type="CDD" id="cd00093">
    <property type="entry name" value="HTH_XRE"/>
    <property type="match status" value="1"/>
</dbReference>
<dbReference type="InterPro" id="IPR001387">
    <property type="entry name" value="Cro/C1-type_HTH"/>
</dbReference>
<keyword evidence="3" id="KW-1185">Reference proteome</keyword>
<dbReference type="Gene3D" id="1.10.260.40">
    <property type="entry name" value="lambda repressor-like DNA-binding domains"/>
    <property type="match status" value="1"/>
</dbReference>
<dbReference type="PANTHER" id="PTHR35010">
    <property type="entry name" value="BLL4672 PROTEIN-RELATED"/>
    <property type="match status" value="1"/>
</dbReference>
<evidence type="ECO:0000259" key="1">
    <source>
        <dbReference type="PROSITE" id="PS50943"/>
    </source>
</evidence>
<protein>
    <submittedName>
        <fullName evidence="2">Transcriptional regulator, XRE family</fullName>
    </submittedName>
</protein>
<dbReference type="SMART" id="SM00530">
    <property type="entry name" value="HTH_XRE"/>
    <property type="match status" value="1"/>
</dbReference>
<organism evidence="2 3">
    <name type="scientific">Tsukamurella paurometabola (strain ATCC 8368 / DSM 20162 / CCUG 35730 / CIP 100753 / JCM 10117 / KCTC 9821 / NBRC 16120 / NCIMB 702349 / NCTC 13040)</name>
    <name type="common">Corynebacterium paurometabolum</name>
    <dbReference type="NCBI Taxonomy" id="521096"/>
    <lineage>
        <taxon>Bacteria</taxon>
        <taxon>Bacillati</taxon>
        <taxon>Actinomycetota</taxon>
        <taxon>Actinomycetes</taxon>
        <taxon>Mycobacteriales</taxon>
        <taxon>Tsukamurellaceae</taxon>
        <taxon>Tsukamurella</taxon>
    </lineage>
</organism>
<accession>D5UTQ9</accession>
<dbReference type="EMBL" id="CP001966">
    <property type="protein sequence ID" value="ADG77413.1"/>
    <property type="molecule type" value="Genomic_DNA"/>
</dbReference>
<dbReference type="Pfam" id="PF17765">
    <property type="entry name" value="MLTR_LBD"/>
    <property type="match status" value="1"/>
</dbReference>
<evidence type="ECO:0000313" key="2">
    <source>
        <dbReference type="EMBL" id="ADG77413.1"/>
    </source>
</evidence>